<accession>A0A3P7N8J8</accession>
<dbReference type="GO" id="GO:0007168">
    <property type="term" value="P:receptor guanylyl cyclase signaling pathway"/>
    <property type="evidence" value="ECO:0007669"/>
    <property type="project" value="TreeGrafter"/>
</dbReference>
<feature type="domain" description="Guanylate cyclase" evidence="7">
    <location>
        <begin position="1"/>
        <end position="85"/>
    </location>
</feature>
<protein>
    <recommendedName>
        <fullName evidence="7">Guanylate cyclase domain-containing protein</fullName>
    </recommendedName>
</protein>
<dbReference type="GO" id="GO:0004016">
    <property type="term" value="F:adenylate cyclase activity"/>
    <property type="evidence" value="ECO:0007669"/>
    <property type="project" value="TreeGrafter"/>
</dbReference>
<evidence type="ECO:0000256" key="3">
    <source>
        <dbReference type="ARBA" id="ARBA00022741"/>
    </source>
</evidence>
<dbReference type="GO" id="GO:0035556">
    <property type="term" value="P:intracellular signal transduction"/>
    <property type="evidence" value="ECO:0007669"/>
    <property type="project" value="InterPro"/>
</dbReference>
<organism evidence="8 9">
    <name type="scientific">Dibothriocephalus latus</name>
    <name type="common">Fish tapeworm</name>
    <name type="synonym">Diphyllobothrium latum</name>
    <dbReference type="NCBI Taxonomy" id="60516"/>
    <lineage>
        <taxon>Eukaryota</taxon>
        <taxon>Metazoa</taxon>
        <taxon>Spiralia</taxon>
        <taxon>Lophotrochozoa</taxon>
        <taxon>Platyhelminthes</taxon>
        <taxon>Cestoda</taxon>
        <taxon>Eucestoda</taxon>
        <taxon>Diphyllobothriidea</taxon>
        <taxon>Diphyllobothriidae</taxon>
        <taxon>Dibothriocephalus</taxon>
    </lineage>
</organism>
<evidence type="ECO:0000256" key="6">
    <source>
        <dbReference type="ARBA" id="ARBA00023239"/>
    </source>
</evidence>
<dbReference type="Gene3D" id="3.30.70.1230">
    <property type="entry name" value="Nucleotide cyclase"/>
    <property type="match status" value="1"/>
</dbReference>
<dbReference type="GO" id="GO:0005886">
    <property type="term" value="C:plasma membrane"/>
    <property type="evidence" value="ECO:0007669"/>
    <property type="project" value="TreeGrafter"/>
</dbReference>
<keyword evidence="5" id="KW-0472">Membrane</keyword>
<evidence type="ECO:0000256" key="5">
    <source>
        <dbReference type="ARBA" id="ARBA00023136"/>
    </source>
</evidence>
<dbReference type="PANTHER" id="PTHR11920:SF462">
    <property type="entry name" value="GUANYLATE CYCLASE"/>
    <property type="match status" value="1"/>
</dbReference>
<keyword evidence="6" id="KW-0456">Lyase</keyword>
<dbReference type="InterPro" id="IPR050401">
    <property type="entry name" value="Cyclic_nucleotide_synthase"/>
</dbReference>
<dbReference type="GO" id="GO:0001653">
    <property type="term" value="F:peptide receptor activity"/>
    <property type="evidence" value="ECO:0007669"/>
    <property type="project" value="TreeGrafter"/>
</dbReference>
<evidence type="ECO:0000256" key="2">
    <source>
        <dbReference type="ARBA" id="ARBA00022692"/>
    </source>
</evidence>
<name>A0A3P7N8J8_DIBLA</name>
<evidence type="ECO:0000259" key="7">
    <source>
        <dbReference type="PROSITE" id="PS50125"/>
    </source>
</evidence>
<comment type="subcellular location">
    <subcellularLocation>
        <location evidence="1">Membrane</location>
    </subcellularLocation>
</comment>
<dbReference type="InterPro" id="IPR001054">
    <property type="entry name" value="A/G_cyclase"/>
</dbReference>
<dbReference type="GO" id="GO:0004383">
    <property type="term" value="F:guanylate cyclase activity"/>
    <property type="evidence" value="ECO:0007669"/>
    <property type="project" value="TreeGrafter"/>
</dbReference>
<dbReference type="SUPFAM" id="SSF55073">
    <property type="entry name" value="Nucleotide cyclase"/>
    <property type="match status" value="1"/>
</dbReference>
<dbReference type="EMBL" id="UYRU01088543">
    <property type="protein sequence ID" value="VDN36250.1"/>
    <property type="molecule type" value="Genomic_DNA"/>
</dbReference>
<evidence type="ECO:0000313" key="9">
    <source>
        <dbReference type="Proteomes" id="UP000281553"/>
    </source>
</evidence>
<dbReference type="GO" id="GO:0000166">
    <property type="term" value="F:nucleotide binding"/>
    <property type="evidence" value="ECO:0007669"/>
    <property type="project" value="UniProtKB-KW"/>
</dbReference>
<dbReference type="Pfam" id="PF00211">
    <property type="entry name" value="Guanylate_cyc"/>
    <property type="match status" value="1"/>
</dbReference>
<evidence type="ECO:0000313" key="8">
    <source>
        <dbReference type="EMBL" id="VDN36250.1"/>
    </source>
</evidence>
<keyword evidence="2" id="KW-0812">Transmembrane</keyword>
<dbReference type="AlphaFoldDB" id="A0A3P7N8J8"/>
<sequence>MPQFTVIINISKVETIGGSYMVASGLPKRNGRRHAGEIASMALELLSISGTFVIRHMSTVPLLLRIGIHTGELVVELFKLCLQLH</sequence>
<keyword evidence="4" id="KW-1133">Transmembrane helix</keyword>
<dbReference type="PANTHER" id="PTHR11920">
    <property type="entry name" value="GUANYLYL CYCLASE"/>
    <property type="match status" value="1"/>
</dbReference>
<keyword evidence="3" id="KW-0547">Nucleotide-binding</keyword>
<dbReference type="OrthoDB" id="60033at2759"/>
<gene>
    <name evidence="8" type="ORF">DILT_LOCUS16989</name>
</gene>
<keyword evidence="9" id="KW-1185">Reference proteome</keyword>
<dbReference type="InterPro" id="IPR029787">
    <property type="entry name" value="Nucleotide_cyclase"/>
</dbReference>
<dbReference type="Proteomes" id="UP000281553">
    <property type="component" value="Unassembled WGS sequence"/>
</dbReference>
<evidence type="ECO:0000256" key="1">
    <source>
        <dbReference type="ARBA" id="ARBA00004370"/>
    </source>
</evidence>
<proteinExistence type="predicted"/>
<dbReference type="PROSITE" id="PS50125">
    <property type="entry name" value="GUANYLATE_CYCLASE_2"/>
    <property type="match status" value="1"/>
</dbReference>
<reference evidence="8 9" key="1">
    <citation type="submission" date="2018-11" db="EMBL/GenBank/DDBJ databases">
        <authorList>
            <consortium name="Pathogen Informatics"/>
        </authorList>
    </citation>
    <scope>NUCLEOTIDE SEQUENCE [LARGE SCALE GENOMIC DNA]</scope>
</reference>
<evidence type="ECO:0000256" key="4">
    <source>
        <dbReference type="ARBA" id="ARBA00022989"/>
    </source>
</evidence>